<evidence type="ECO:0000313" key="1">
    <source>
        <dbReference type="EMBL" id="THH29757.1"/>
    </source>
</evidence>
<evidence type="ECO:0000313" key="2">
    <source>
        <dbReference type="Proteomes" id="UP000308730"/>
    </source>
</evidence>
<keyword evidence="2" id="KW-1185">Reference proteome</keyword>
<dbReference type="EMBL" id="SGPM01000109">
    <property type="protein sequence ID" value="THH29757.1"/>
    <property type="molecule type" value="Genomic_DNA"/>
</dbReference>
<sequence>MGMTTMDNAGNCGTMMNALEDLLKKLNIPYHREGNRIRCFKHVLNLAVQDCLKILSFVEDILQASIATSRHTREYAADVDLDEVDRFAAELNNDALQSDVEYLEALVTTKGLNKQVVVLSE</sequence>
<proteinExistence type="predicted"/>
<gene>
    <name evidence="1" type="ORF">EUX98_g4446</name>
</gene>
<accession>A0A4S4MVY6</accession>
<protein>
    <recommendedName>
        <fullName evidence="3">HAT C-terminal dimerisation domain-containing protein</fullName>
    </recommendedName>
</protein>
<dbReference type="Proteomes" id="UP000308730">
    <property type="component" value="Unassembled WGS sequence"/>
</dbReference>
<organism evidence="1 2">
    <name type="scientific">Antrodiella citrinella</name>
    <dbReference type="NCBI Taxonomy" id="2447956"/>
    <lineage>
        <taxon>Eukaryota</taxon>
        <taxon>Fungi</taxon>
        <taxon>Dikarya</taxon>
        <taxon>Basidiomycota</taxon>
        <taxon>Agaricomycotina</taxon>
        <taxon>Agaricomycetes</taxon>
        <taxon>Polyporales</taxon>
        <taxon>Steccherinaceae</taxon>
        <taxon>Antrodiella</taxon>
    </lineage>
</organism>
<dbReference type="OrthoDB" id="2790258at2759"/>
<comment type="caution">
    <text evidence="1">The sequence shown here is derived from an EMBL/GenBank/DDBJ whole genome shotgun (WGS) entry which is preliminary data.</text>
</comment>
<name>A0A4S4MVY6_9APHY</name>
<reference evidence="1 2" key="1">
    <citation type="submission" date="2019-02" db="EMBL/GenBank/DDBJ databases">
        <title>Genome sequencing of the rare red list fungi Antrodiella citrinella (Flaviporus citrinellus).</title>
        <authorList>
            <person name="Buettner E."/>
            <person name="Kellner H."/>
        </authorList>
    </citation>
    <scope>NUCLEOTIDE SEQUENCE [LARGE SCALE GENOMIC DNA]</scope>
    <source>
        <strain evidence="1 2">DSM 108506</strain>
    </source>
</reference>
<evidence type="ECO:0008006" key="3">
    <source>
        <dbReference type="Google" id="ProtNLM"/>
    </source>
</evidence>
<dbReference type="AlphaFoldDB" id="A0A4S4MVY6"/>